<feature type="region of interest" description="Disordered" evidence="1">
    <location>
        <begin position="112"/>
        <end position="136"/>
    </location>
</feature>
<organism evidence="2 3">
    <name type="scientific">Solanum pinnatisectum</name>
    <name type="common">tansyleaf nightshade</name>
    <dbReference type="NCBI Taxonomy" id="50273"/>
    <lineage>
        <taxon>Eukaryota</taxon>
        <taxon>Viridiplantae</taxon>
        <taxon>Streptophyta</taxon>
        <taxon>Embryophyta</taxon>
        <taxon>Tracheophyta</taxon>
        <taxon>Spermatophyta</taxon>
        <taxon>Magnoliopsida</taxon>
        <taxon>eudicotyledons</taxon>
        <taxon>Gunneridae</taxon>
        <taxon>Pentapetalae</taxon>
        <taxon>asterids</taxon>
        <taxon>lamiids</taxon>
        <taxon>Solanales</taxon>
        <taxon>Solanaceae</taxon>
        <taxon>Solanoideae</taxon>
        <taxon>Solaneae</taxon>
        <taxon>Solanum</taxon>
    </lineage>
</organism>
<dbReference type="EMBL" id="JAWPEI010000008">
    <property type="protein sequence ID" value="KAK4719260.1"/>
    <property type="molecule type" value="Genomic_DNA"/>
</dbReference>
<dbReference type="AlphaFoldDB" id="A0AAV9L0Q7"/>
<keyword evidence="3" id="KW-1185">Reference proteome</keyword>
<comment type="caution">
    <text evidence="2">The sequence shown here is derived from an EMBL/GenBank/DDBJ whole genome shotgun (WGS) entry which is preliminary data.</text>
</comment>
<feature type="compositionally biased region" description="Gly residues" evidence="1">
    <location>
        <begin position="112"/>
        <end position="127"/>
    </location>
</feature>
<dbReference type="Gene3D" id="1.25.40.10">
    <property type="entry name" value="Tetratricopeptide repeat domain"/>
    <property type="match status" value="1"/>
</dbReference>
<evidence type="ECO:0000256" key="1">
    <source>
        <dbReference type="SAM" id="MobiDB-lite"/>
    </source>
</evidence>
<proteinExistence type="predicted"/>
<gene>
    <name evidence="2" type="ORF">R3W88_017598</name>
</gene>
<reference evidence="2 3" key="1">
    <citation type="submission" date="2023-10" db="EMBL/GenBank/DDBJ databases">
        <title>Genome-Wide Identification Analysis in wild type Solanum Pinnatisectum Reveals Some Genes Defensing Phytophthora Infestans.</title>
        <authorList>
            <person name="Sun C."/>
        </authorList>
    </citation>
    <scope>NUCLEOTIDE SEQUENCE [LARGE SCALE GENOMIC DNA]</scope>
    <source>
        <strain evidence="2">LQN</strain>
        <tissue evidence="2">Leaf</tissue>
    </source>
</reference>
<dbReference type="PANTHER" id="PTHR26312">
    <property type="entry name" value="TETRATRICOPEPTIDE REPEAT PROTEIN 5"/>
    <property type="match status" value="1"/>
</dbReference>
<protein>
    <submittedName>
        <fullName evidence="2">Uncharacterized protein</fullName>
    </submittedName>
</protein>
<sequence>MLLRSSSSSSCILNSWISNVRTPLSTSIQLNYDENYCYYNMREMNGPDQKKNNNPMNKISIRNSYSNIELSSSTYKDKVKTTTLGSLEDYCAAPKDGGGGKVYSGGRWTGGGGGGGGGDGSGSGWGSGSDDSNGWHGNENTEAYYKKMIKTYPRNALLLANYARFLKEVKGDLVKAEEYCGRAVVVNPRDGNVLSLYADLIWLTQKDASRANAYFDQAVKFDPHNCYVVASYARFLWDAEETEEELK</sequence>
<dbReference type="InterPro" id="IPR011990">
    <property type="entry name" value="TPR-like_helical_dom_sf"/>
</dbReference>
<dbReference type="PANTHER" id="PTHR26312:SF155">
    <property type="match status" value="1"/>
</dbReference>
<evidence type="ECO:0000313" key="2">
    <source>
        <dbReference type="EMBL" id="KAK4719260.1"/>
    </source>
</evidence>
<evidence type="ECO:0000313" key="3">
    <source>
        <dbReference type="Proteomes" id="UP001311915"/>
    </source>
</evidence>
<name>A0AAV9L0Q7_9SOLN</name>
<dbReference type="SUPFAM" id="SSF48452">
    <property type="entry name" value="TPR-like"/>
    <property type="match status" value="1"/>
</dbReference>
<dbReference type="Proteomes" id="UP001311915">
    <property type="component" value="Unassembled WGS sequence"/>
</dbReference>
<accession>A0AAV9L0Q7</accession>